<protein>
    <submittedName>
        <fullName evidence="2">ExoP-related protein</fullName>
    </submittedName>
</protein>
<comment type="caution">
    <text evidence="2">The sequence shown here is derived from an EMBL/GenBank/DDBJ whole genome shotgun (WGS) entry which is preliminary data.</text>
</comment>
<evidence type="ECO:0000256" key="1">
    <source>
        <dbReference type="SAM" id="MobiDB-lite"/>
    </source>
</evidence>
<evidence type="ECO:0000313" key="2">
    <source>
        <dbReference type="EMBL" id="GBF06227.1"/>
    </source>
</evidence>
<name>A0A2I9DU51_9DEIO</name>
<gene>
    <name evidence="2" type="ORF">DAERI_080018</name>
</gene>
<proteinExistence type="predicted"/>
<accession>A0A2I9DU51</accession>
<feature type="compositionally biased region" description="Basic and acidic residues" evidence="1">
    <location>
        <begin position="494"/>
        <end position="509"/>
    </location>
</feature>
<dbReference type="PANTHER" id="PTHR32309">
    <property type="entry name" value="TYROSINE-PROTEIN KINASE"/>
    <property type="match status" value="1"/>
</dbReference>
<dbReference type="InterPro" id="IPR050445">
    <property type="entry name" value="Bact_polysacc_biosynth/exp"/>
</dbReference>
<dbReference type="SUPFAM" id="SSF52540">
    <property type="entry name" value="P-loop containing nucleoside triphosphate hydrolases"/>
    <property type="match status" value="1"/>
</dbReference>
<dbReference type="InterPro" id="IPR027417">
    <property type="entry name" value="P-loop_NTPase"/>
</dbReference>
<reference evidence="3" key="1">
    <citation type="submission" date="2018-01" db="EMBL/GenBank/DDBJ databases">
        <title>Draft Genome Sequence of the Radioresistant Bacterium Deinococcus aerius TR0125, Isolated from the Higher Atmosphere above Japan.</title>
        <authorList>
            <person name="Satoh K."/>
            <person name="Arai H."/>
            <person name="Sanzen T."/>
            <person name="Kawaguchi Y."/>
            <person name="Hayashi H."/>
            <person name="Yokobori S."/>
            <person name="Yamagishi A."/>
            <person name="Oono Y."/>
            <person name="Narumi I."/>
        </authorList>
    </citation>
    <scope>NUCLEOTIDE SEQUENCE [LARGE SCALE GENOMIC DNA]</scope>
    <source>
        <strain evidence="3">TR0125</strain>
    </source>
</reference>
<feature type="region of interest" description="Disordered" evidence="1">
    <location>
        <begin position="484"/>
        <end position="509"/>
    </location>
</feature>
<dbReference type="Gene3D" id="3.40.50.300">
    <property type="entry name" value="P-loop containing nucleotide triphosphate hydrolases"/>
    <property type="match status" value="2"/>
</dbReference>
<keyword evidence="3" id="KW-1185">Reference proteome</keyword>
<dbReference type="Proteomes" id="UP000236569">
    <property type="component" value="Unassembled WGS sequence"/>
</dbReference>
<sequence length="509" mass="53586">MPYRPPTQLQNDDVDVPRLALPLRRHALPLLSAALLAGALTYAVTARQARQYETMSSVVSVGGNADGALGEGLVAAPPLPPGTLQQALRDGEVVDDIARRVLASDLPPNRARALAQAVEGQRRSNTFSLVRVTTPEGTRSDLYEVWGQAGDPASARVLVNASVDALLAWDQERARERVVLARASLQKQLAELNRNEPPPTASDLRWDTYQSTQARLYQALTRVSLLENAAVGTLQVVARAPEPAAPVATSPLGRAGLAALLTLFGASAVILLLEAWRRRVYDAHSLRDLGLPLLGQLPRPAGRGGPGALQDGALQDSLGFLRVNVLSQLSAEGPRRLVFASPQDGAGSGSVVTALATSLAAAGQRVLVVDTQPHPGAGAALEGGVQPLADHVDRLSLPGTDPLQARTLVGSRAPAYDLTLIAAPPLLRRSDALLWAQGAAGIVLVLGPGANRVNEVEQVLQSAELAKVRVLGVVLNELQLEDEAQQAAGSPRPLPDRNLRAGEADRTLT</sequence>
<dbReference type="EMBL" id="BFAG01000008">
    <property type="protein sequence ID" value="GBF06227.1"/>
    <property type="molecule type" value="Genomic_DNA"/>
</dbReference>
<organism evidence="2 3">
    <name type="scientific">Deinococcus aerius</name>
    <dbReference type="NCBI Taxonomy" id="200253"/>
    <lineage>
        <taxon>Bacteria</taxon>
        <taxon>Thermotogati</taxon>
        <taxon>Deinococcota</taxon>
        <taxon>Deinococci</taxon>
        <taxon>Deinococcales</taxon>
        <taxon>Deinococcaceae</taxon>
        <taxon>Deinococcus</taxon>
    </lineage>
</organism>
<dbReference type="PANTHER" id="PTHR32309:SF31">
    <property type="entry name" value="CAPSULAR EXOPOLYSACCHARIDE FAMILY"/>
    <property type="match status" value="1"/>
</dbReference>
<dbReference type="OrthoDB" id="9794577at2"/>
<dbReference type="RefSeq" id="WP_103129618.1">
    <property type="nucleotide sequence ID" value="NZ_BFAG01000008.1"/>
</dbReference>
<dbReference type="AlphaFoldDB" id="A0A2I9DU51"/>
<evidence type="ECO:0000313" key="3">
    <source>
        <dbReference type="Proteomes" id="UP000236569"/>
    </source>
</evidence>